<evidence type="ECO:0000313" key="4">
    <source>
        <dbReference type="Proteomes" id="UP000027456"/>
    </source>
</evidence>
<dbReference type="OrthoDB" id="2593747at2759"/>
<evidence type="ECO:0000259" key="2">
    <source>
        <dbReference type="PROSITE" id="PS50097"/>
    </source>
</evidence>
<proteinExistence type="predicted"/>
<organism evidence="3 4">
    <name type="scientific">Rhizoctonia solani 123E</name>
    <dbReference type="NCBI Taxonomy" id="1423351"/>
    <lineage>
        <taxon>Eukaryota</taxon>
        <taxon>Fungi</taxon>
        <taxon>Dikarya</taxon>
        <taxon>Basidiomycota</taxon>
        <taxon>Agaricomycotina</taxon>
        <taxon>Agaricomycetes</taxon>
        <taxon>Cantharellales</taxon>
        <taxon>Ceratobasidiaceae</taxon>
        <taxon>Rhizoctonia</taxon>
    </lineage>
</organism>
<sequence length="284" mass="31333">MSGTTSTSIKDSSSNRRDKVSTTESHIIVNHDEFFFNDALVAIQIEDTLFNIHKYQLLKSEIFSDMFKVPKAKDDKPEEGSSPNNPIKMEGVKASDFAALLKVLYAGQFCTQQLAPTATLVVPAFRLANMWGFSDLRSCLLPLAEKALGDVDKVLLARELGMEGWLAPAHIRLCQRREQLTGEEARKLGMDSVLLIARMREQNASKDRRRFSAGHYCSNCSGFSGNGNSGLSAHFSTACKGCQSVSSGLLYYNGGGNIMSGTWNNTLLEAEVKKWVRNGCIFKD</sequence>
<dbReference type="SUPFAM" id="SSF54695">
    <property type="entry name" value="POZ domain"/>
    <property type="match status" value="1"/>
</dbReference>
<dbReference type="InterPro" id="IPR011333">
    <property type="entry name" value="SKP1/BTB/POZ_sf"/>
</dbReference>
<dbReference type="PROSITE" id="PS50097">
    <property type="entry name" value="BTB"/>
    <property type="match status" value="1"/>
</dbReference>
<dbReference type="EMBL" id="AZST01000111">
    <property type="protein sequence ID" value="KEP52349.1"/>
    <property type="molecule type" value="Genomic_DNA"/>
</dbReference>
<reference evidence="3 4" key="1">
    <citation type="submission" date="2013-12" db="EMBL/GenBank/DDBJ databases">
        <authorList>
            <person name="Cubeta M."/>
            <person name="Pakala S."/>
            <person name="Fedorova N."/>
            <person name="Thomas E."/>
            <person name="Dean R."/>
            <person name="Jabaji S."/>
            <person name="Neate S."/>
            <person name="Toda T."/>
            <person name="Tavantzis S."/>
            <person name="Vilgalys R."/>
            <person name="Bharathan N."/>
            <person name="Pakala S."/>
            <person name="Losada L.S."/>
            <person name="Zafar N."/>
            <person name="Nierman W."/>
        </authorList>
    </citation>
    <scope>NUCLEOTIDE SEQUENCE [LARGE SCALE GENOMIC DNA]</scope>
    <source>
        <strain evidence="3 4">123E</strain>
    </source>
</reference>
<dbReference type="Proteomes" id="UP000027456">
    <property type="component" value="Unassembled WGS sequence"/>
</dbReference>
<dbReference type="InterPro" id="IPR000210">
    <property type="entry name" value="BTB/POZ_dom"/>
</dbReference>
<dbReference type="STRING" id="1423351.A0A074RZC1"/>
<protein>
    <submittedName>
        <fullName evidence="3">BTB/POZ domain protein</fullName>
    </submittedName>
</protein>
<evidence type="ECO:0000313" key="3">
    <source>
        <dbReference type="EMBL" id="KEP52349.1"/>
    </source>
</evidence>
<feature type="compositionally biased region" description="Polar residues" evidence="1">
    <location>
        <begin position="1"/>
        <end position="12"/>
    </location>
</feature>
<feature type="region of interest" description="Disordered" evidence="1">
    <location>
        <begin position="1"/>
        <end position="22"/>
    </location>
</feature>
<dbReference type="Gene3D" id="3.30.710.10">
    <property type="entry name" value="Potassium Channel Kv1.1, Chain A"/>
    <property type="match status" value="1"/>
</dbReference>
<dbReference type="AlphaFoldDB" id="A0A074RZC1"/>
<dbReference type="Pfam" id="PF00651">
    <property type="entry name" value="BTB"/>
    <property type="match status" value="1"/>
</dbReference>
<evidence type="ECO:0000256" key="1">
    <source>
        <dbReference type="SAM" id="MobiDB-lite"/>
    </source>
</evidence>
<dbReference type="HOGENOM" id="CLU_047592_1_0_1"/>
<name>A0A074RZC1_9AGAM</name>
<gene>
    <name evidence="3" type="ORF">V565_047010</name>
</gene>
<feature type="domain" description="BTB" evidence="2">
    <location>
        <begin position="37"/>
        <end position="113"/>
    </location>
</feature>
<keyword evidence="4" id="KW-1185">Reference proteome</keyword>
<accession>A0A074RZC1</accession>
<comment type="caution">
    <text evidence="3">The sequence shown here is derived from an EMBL/GenBank/DDBJ whole genome shotgun (WGS) entry which is preliminary data.</text>
</comment>